<dbReference type="InterPro" id="IPR024160">
    <property type="entry name" value="BIN3_SAM-bd_dom"/>
</dbReference>
<proteinExistence type="inferred from homology"/>
<evidence type="ECO:0000313" key="9">
    <source>
        <dbReference type="Proteomes" id="UP001521222"/>
    </source>
</evidence>
<evidence type="ECO:0000313" key="8">
    <source>
        <dbReference type="EMBL" id="KAL1603169.1"/>
    </source>
</evidence>
<evidence type="ECO:0000256" key="5">
    <source>
        <dbReference type="PROSITE-ProRule" id="PRU00848"/>
    </source>
</evidence>
<dbReference type="CDD" id="cd02440">
    <property type="entry name" value="AdoMet_MTases"/>
    <property type="match status" value="1"/>
</dbReference>
<comment type="caution">
    <text evidence="8">The sequence shown here is derived from an EMBL/GenBank/DDBJ whole genome shotgun (WGS) entry which is preliminary data.</text>
</comment>
<gene>
    <name evidence="8" type="ORF">SLS59_004263</name>
</gene>
<accession>A0ABR3RFE2</accession>
<dbReference type="Gene3D" id="3.40.50.150">
    <property type="entry name" value="Vaccinia Virus protein VP39"/>
    <property type="match status" value="1"/>
</dbReference>
<evidence type="ECO:0000259" key="7">
    <source>
        <dbReference type="PROSITE" id="PS51515"/>
    </source>
</evidence>
<dbReference type="InterPro" id="IPR029063">
    <property type="entry name" value="SAM-dependent_MTases_sf"/>
</dbReference>
<evidence type="ECO:0000256" key="4">
    <source>
        <dbReference type="ARBA" id="ARBA00022691"/>
    </source>
</evidence>
<reference evidence="8 9" key="1">
    <citation type="submission" date="2024-02" db="EMBL/GenBank/DDBJ databases">
        <title>De novo assembly and annotation of 12 fungi associated with fruit tree decline syndrome in Ontario, Canada.</title>
        <authorList>
            <person name="Sulman M."/>
            <person name="Ellouze W."/>
            <person name="Ilyukhin E."/>
        </authorList>
    </citation>
    <scope>NUCLEOTIDE SEQUENCE [LARGE SCALE GENOMIC DNA]</scope>
    <source>
        <strain evidence="8 9">M97-236</strain>
    </source>
</reference>
<dbReference type="EC" id="2.1.1.-" evidence="6"/>
<dbReference type="PANTHER" id="PTHR12315:SF0">
    <property type="entry name" value="7SK SNRNA METHYLPHOSPHATE CAPPING ENZYME"/>
    <property type="match status" value="1"/>
</dbReference>
<evidence type="ECO:0000256" key="2">
    <source>
        <dbReference type="ARBA" id="ARBA00022603"/>
    </source>
</evidence>
<dbReference type="InterPro" id="IPR010675">
    <property type="entry name" value="Bin3_C"/>
</dbReference>
<comment type="similarity">
    <text evidence="1 6">Belongs to the methyltransferase superfamily.</text>
</comment>
<keyword evidence="3 6" id="KW-0808">Transferase</keyword>
<evidence type="ECO:0000256" key="1">
    <source>
        <dbReference type="ARBA" id="ARBA00008361"/>
    </source>
</evidence>
<organism evidence="8 9">
    <name type="scientific">Nothophoma quercina</name>
    <dbReference type="NCBI Taxonomy" id="749835"/>
    <lineage>
        <taxon>Eukaryota</taxon>
        <taxon>Fungi</taxon>
        <taxon>Dikarya</taxon>
        <taxon>Ascomycota</taxon>
        <taxon>Pezizomycotina</taxon>
        <taxon>Dothideomycetes</taxon>
        <taxon>Pleosporomycetidae</taxon>
        <taxon>Pleosporales</taxon>
        <taxon>Pleosporineae</taxon>
        <taxon>Didymellaceae</taxon>
        <taxon>Nothophoma</taxon>
    </lineage>
</organism>
<evidence type="ECO:0000256" key="3">
    <source>
        <dbReference type="ARBA" id="ARBA00022679"/>
    </source>
</evidence>
<dbReference type="PROSITE" id="PS51515">
    <property type="entry name" value="BIN3_SAM"/>
    <property type="match status" value="1"/>
</dbReference>
<protein>
    <recommendedName>
        <fullName evidence="6">RNA methyltransferase</fullName>
        <ecNumber evidence="6">2.1.1.-</ecNumber>
    </recommendedName>
</protein>
<dbReference type="InterPro" id="IPR039772">
    <property type="entry name" value="Bin3-like"/>
</dbReference>
<dbReference type="PANTHER" id="PTHR12315">
    <property type="entry name" value="BICOID-INTERACTING PROTEIN RELATED"/>
    <property type="match status" value="1"/>
</dbReference>
<dbReference type="EMBL" id="JAKIXB020000012">
    <property type="protein sequence ID" value="KAL1603169.1"/>
    <property type="molecule type" value="Genomic_DNA"/>
</dbReference>
<keyword evidence="9" id="KW-1185">Reference proteome</keyword>
<feature type="domain" description="Bin3-type SAM" evidence="7">
    <location>
        <begin position="38"/>
        <end position="274"/>
    </location>
</feature>
<dbReference type="Proteomes" id="UP001521222">
    <property type="component" value="Unassembled WGS sequence"/>
</dbReference>
<keyword evidence="2 6" id="KW-0489">Methyltransferase</keyword>
<dbReference type="SUPFAM" id="SSF53335">
    <property type="entry name" value="S-adenosyl-L-methionine-dependent methyltransferases"/>
    <property type="match status" value="1"/>
</dbReference>
<evidence type="ECO:0000256" key="6">
    <source>
        <dbReference type="RuleBase" id="RU367087"/>
    </source>
</evidence>
<dbReference type="Pfam" id="PF06859">
    <property type="entry name" value="Bin3"/>
    <property type="match status" value="1"/>
</dbReference>
<sequence length="274" mass="29812">MATNWGNYTGKLFPPPGKDSSYYTGPSRASGSATHVLDVRLNLLATLVPGIFTAKTCLDIGCNAGNVSTQLAFDFHAASVTGVDIDQKLVAQAEKLLALRSSRARPPTGGSSHIVDYYPVSAVLTHGYRVEPKSKAPRNSSPASTPSGWPCVQFVSADWVASADRAISGPYDVILALSVIKWIHLEHLDEGVRTLFRTCATCLRSGGHLIIELQTWDSYEKAIRPNHSPHFSENLKQLLLRPETSFDGLLAEHGLKLCASSTALPRRINVYRKE</sequence>
<name>A0ABR3RFE2_9PLEO</name>
<keyword evidence="4 5" id="KW-0949">S-adenosyl-L-methionine</keyword>